<feature type="coiled-coil region" evidence="1">
    <location>
        <begin position="273"/>
        <end position="304"/>
    </location>
</feature>
<evidence type="ECO:0000313" key="5">
    <source>
        <dbReference type="EMBL" id="KAJ6252980.1"/>
    </source>
</evidence>
<evidence type="ECO:0000313" key="7">
    <source>
        <dbReference type="Proteomes" id="UP001150062"/>
    </source>
</evidence>
<organism evidence="4 6">
    <name type="scientific">Anaeramoeba flamelloides</name>
    <dbReference type="NCBI Taxonomy" id="1746091"/>
    <lineage>
        <taxon>Eukaryota</taxon>
        <taxon>Metamonada</taxon>
        <taxon>Anaeramoebidae</taxon>
        <taxon>Anaeramoeba</taxon>
    </lineage>
</organism>
<reference evidence="4" key="2">
    <citation type="submission" date="2022-08" db="EMBL/GenBank/DDBJ databases">
        <title>Novel sulphate-reducing endosymbionts in the free-living metamonad Anaeramoeba.</title>
        <authorList>
            <person name="Jerlstrom-Hultqvist J."/>
            <person name="Cepicka I."/>
            <person name="Gallot-Lavallee L."/>
            <person name="Salas-Leiva D."/>
            <person name="Curtis B.A."/>
            <person name="Zahonova K."/>
            <person name="Pipaliya S."/>
            <person name="Dacks J."/>
            <person name="Roger A.J."/>
        </authorList>
    </citation>
    <scope>NUCLEOTIDE SEQUENCE</scope>
    <source>
        <strain evidence="4">Busselton2</strain>
    </source>
</reference>
<evidence type="ECO:0000256" key="1">
    <source>
        <dbReference type="SAM" id="Coils"/>
    </source>
</evidence>
<evidence type="ECO:0000313" key="4">
    <source>
        <dbReference type="EMBL" id="KAJ3434031.1"/>
    </source>
</evidence>
<evidence type="ECO:0000313" key="6">
    <source>
        <dbReference type="Proteomes" id="UP001146793"/>
    </source>
</evidence>
<dbReference type="SMART" id="SM00091">
    <property type="entry name" value="PAS"/>
    <property type="match status" value="1"/>
</dbReference>
<dbReference type="CDD" id="cd00130">
    <property type="entry name" value="PAS"/>
    <property type="match status" value="1"/>
</dbReference>
<feature type="region of interest" description="Disordered" evidence="2">
    <location>
        <begin position="151"/>
        <end position="173"/>
    </location>
</feature>
<feature type="domain" description="PAS" evidence="3">
    <location>
        <begin position="13"/>
        <end position="56"/>
    </location>
</feature>
<proteinExistence type="predicted"/>
<evidence type="ECO:0000259" key="3">
    <source>
        <dbReference type="PROSITE" id="PS50112"/>
    </source>
</evidence>
<dbReference type="InterPro" id="IPR035965">
    <property type="entry name" value="PAS-like_dom_sf"/>
</dbReference>
<dbReference type="Proteomes" id="UP001146793">
    <property type="component" value="Unassembled WGS sequence"/>
</dbReference>
<dbReference type="SUPFAM" id="SSF55785">
    <property type="entry name" value="PYP-like sensor domain (PAS domain)"/>
    <property type="match status" value="1"/>
</dbReference>
<dbReference type="EMBL" id="JANTQA010000045">
    <property type="protein sequence ID" value="KAJ3434031.1"/>
    <property type="molecule type" value="Genomic_DNA"/>
</dbReference>
<keyword evidence="7" id="KW-1185">Reference proteome</keyword>
<dbReference type="Proteomes" id="UP001150062">
    <property type="component" value="Unassembled WGS sequence"/>
</dbReference>
<dbReference type="Pfam" id="PF00989">
    <property type="entry name" value="PAS"/>
    <property type="match status" value="1"/>
</dbReference>
<dbReference type="InterPro" id="IPR000014">
    <property type="entry name" value="PAS"/>
</dbReference>
<protein>
    <submittedName>
        <fullName evidence="4">Diguanylate cyclase dgcp</fullName>
    </submittedName>
</protein>
<name>A0AAV7YYY3_9EUKA</name>
<dbReference type="Gene3D" id="3.30.450.20">
    <property type="entry name" value="PAS domain"/>
    <property type="match status" value="1"/>
</dbReference>
<comment type="caution">
    <text evidence="4">The sequence shown here is derived from an EMBL/GenBank/DDBJ whole genome shotgun (WGS) entry which is preliminary data.</text>
</comment>
<feature type="compositionally biased region" description="Basic and acidic residues" evidence="2">
    <location>
        <begin position="157"/>
        <end position="170"/>
    </location>
</feature>
<dbReference type="PROSITE" id="PS50112">
    <property type="entry name" value="PAS"/>
    <property type="match status" value="1"/>
</dbReference>
<gene>
    <name evidence="4" type="ORF">M0812_20090</name>
    <name evidence="5" type="ORF">M0813_13684</name>
</gene>
<dbReference type="InterPro" id="IPR013767">
    <property type="entry name" value="PAS_fold"/>
</dbReference>
<dbReference type="EMBL" id="JAOAOG010000036">
    <property type="protein sequence ID" value="KAJ6252980.1"/>
    <property type="molecule type" value="Genomic_DNA"/>
</dbReference>
<dbReference type="GO" id="GO:0006355">
    <property type="term" value="P:regulation of DNA-templated transcription"/>
    <property type="evidence" value="ECO:0007669"/>
    <property type="project" value="InterPro"/>
</dbReference>
<sequence length="378" mass="44107">MGNNSITNIKKSKQKQYYQTLNESTESIAILNQKAKYIFVNQNYCKLFGVPEKEMMHLTLVDLSPETQNQKKNSSRIIELITNSFKNSKTKKSHIFMFRHINRSGTIFNSRNQVDLIRISGQVCGRIESKLMKDPFSAILSKIEERESQKISQEQDIESKIQKKQPENIQKKKTKTKIKKGMANSGSDQNLRLKTMHLKKKNTIKKSSSMQALQKKIPNLFEMPTLKENGTLNELDYTLGQIRISIIKDKKSETQKRLINQLNQISEIFEKTIKIKNQEIHLLNDRLSEQKKKSRIKIQALEAHLQRRLCGIEIEKKRKTSLYHENKYLKKKLKNIQDLAQNQIQLNSQISSLSNFDYVAYKRENLSDSDSEDLDELK</sequence>
<evidence type="ECO:0000256" key="2">
    <source>
        <dbReference type="SAM" id="MobiDB-lite"/>
    </source>
</evidence>
<dbReference type="AlphaFoldDB" id="A0AAV7YYY3"/>
<dbReference type="NCBIfam" id="TIGR00229">
    <property type="entry name" value="sensory_box"/>
    <property type="match status" value="1"/>
</dbReference>
<accession>A0AAV7YYY3</accession>
<keyword evidence="1" id="KW-0175">Coiled coil</keyword>
<reference evidence="5" key="1">
    <citation type="submission" date="2022-08" db="EMBL/GenBank/DDBJ databases">
        <title>Novel sulfate-reducing endosymbionts in the free-living metamonad Anaeramoeba.</title>
        <authorList>
            <person name="Jerlstrom-Hultqvist J."/>
            <person name="Cepicka I."/>
            <person name="Gallot-Lavallee L."/>
            <person name="Salas-Leiva D."/>
            <person name="Curtis B.A."/>
            <person name="Zahonova K."/>
            <person name="Pipaliya S."/>
            <person name="Dacks J."/>
            <person name="Roger A.J."/>
        </authorList>
    </citation>
    <scope>NUCLEOTIDE SEQUENCE</scope>
    <source>
        <strain evidence="5">Schooner1</strain>
    </source>
</reference>